<reference evidence="2 3" key="1">
    <citation type="submission" date="2019-04" db="EMBL/GenBank/DDBJ databases">
        <authorList>
            <person name="Poehlein A."/>
            <person name="Bengelsdorf F.R."/>
            <person name="Duerre P."/>
            <person name="Daniel R."/>
        </authorList>
    </citation>
    <scope>NUCLEOTIDE SEQUENCE [LARGE SCALE GENOMIC DNA]</scope>
    <source>
        <strain evidence="2 3">BS-1</strain>
    </source>
</reference>
<gene>
    <name evidence="2" type="ORF">CAGA_08310</name>
</gene>
<dbReference type="AlphaFoldDB" id="A0A4Z0YE22"/>
<evidence type="ECO:0000256" key="1">
    <source>
        <dbReference type="SAM" id="Coils"/>
    </source>
</evidence>
<sequence length="219" mass="25745">MNYSGIITMLILLLYFAKIEYENKGIKWGNSLDYAVLGSLIIVALELGFEIWRTFKDRNDSQSEHTRIQDNDDKNRNLLIKDHERLSDKIDASQTLIREGQGRISQTTSEIHAAVSSIDKQLAVEEARREELINSMTSNQRNLHDQINAIYALNEQLPILQLEKQQITEKYEALLKEHKDLEHNYLILQMERDELQKKYEYLLQGFEQEETENFTQKIE</sequence>
<organism evidence="2 3">
    <name type="scientific">Caproiciproducens galactitolivorans</name>
    <dbReference type="NCBI Taxonomy" id="642589"/>
    <lineage>
        <taxon>Bacteria</taxon>
        <taxon>Bacillati</taxon>
        <taxon>Bacillota</taxon>
        <taxon>Clostridia</taxon>
        <taxon>Eubacteriales</taxon>
        <taxon>Acutalibacteraceae</taxon>
        <taxon>Caproiciproducens</taxon>
    </lineage>
</organism>
<evidence type="ECO:0000313" key="2">
    <source>
        <dbReference type="EMBL" id="TGJ77461.1"/>
    </source>
</evidence>
<protein>
    <submittedName>
        <fullName evidence="2">Uncharacterized protein</fullName>
    </submittedName>
</protein>
<comment type="caution">
    <text evidence="2">The sequence shown here is derived from an EMBL/GenBank/DDBJ whole genome shotgun (WGS) entry which is preliminary data.</text>
</comment>
<dbReference type="RefSeq" id="WP_135658017.1">
    <property type="nucleotide sequence ID" value="NZ_JAJUFJ010000012.1"/>
</dbReference>
<keyword evidence="1" id="KW-0175">Coiled coil</keyword>
<accession>A0A4Z0YE22</accession>
<feature type="coiled-coil region" evidence="1">
    <location>
        <begin position="157"/>
        <end position="198"/>
    </location>
</feature>
<name>A0A4Z0YE22_9FIRM</name>
<dbReference type="Proteomes" id="UP000297714">
    <property type="component" value="Unassembled WGS sequence"/>
</dbReference>
<proteinExistence type="predicted"/>
<evidence type="ECO:0000313" key="3">
    <source>
        <dbReference type="Proteomes" id="UP000297714"/>
    </source>
</evidence>
<keyword evidence="3" id="KW-1185">Reference proteome</keyword>
<dbReference type="EMBL" id="SRMQ01000002">
    <property type="protein sequence ID" value="TGJ77461.1"/>
    <property type="molecule type" value="Genomic_DNA"/>
</dbReference>